<keyword evidence="2" id="KW-1185">Reference proteome</keyword>
<proteinExistence type="predicted"/>
<name>A0ACD5A5M0_9ACTN</name>
<evidence type="ECO:0000313" key="2">
    <source>
        <dbReference type="Proteomes" id="UP001432251"/>
    </source>
</evidence>
<dbReference type="Proteomes" id="UP001432251">
    <property type="component" value="Chromosome"/>
</dbReference>
<dbReference type="EMBL" id="CP146022">
    <property type="protein sequence ID" value="WWQ62484.1"/>
    <property type="molecule type" value="Genomic_DNA"/>
</dbReference>
<reference evidence="1" key="1">
    <citation type="journal article" date="2025" name="Int. J. Syst. Evol. Microbiol.">
        <title>Streptomyces citrinus sp. nov., with yellow diffusible pigment.</title>
        <authorList>
            <person name="He Y."/>
            <person name="Yang E."/>
            <person name="Xu J."/>
            <person name="Sun Y."/>
            <person name="Sun L."/>
        </authorList>
    </citation>
    <scope>NUCLEOTIDE SEQUENCE</scope>
    <source>
        <strain evidence="1">Q6</strain>
    </source>
</reference>
<gene>
    <name evidence="1" type="ORF">V2W30_03280</name>
</gene>
<organism evidence="1 2">
    <name type="scientific">Streptomyces citrinus</name>
    <dbReference type="NCBI Taxonomy" id="3118173"/>
    <lineage>
        <taxon>Bacteria</taxon>
        <taxon>Bacillati</taxon>
        <taxon>Actinomycetota</taxon>
        <taxon>Actinomycetes</taxon>
        <taxon>Kitasatosporales</taxon>
        <taxon>Streptomycetaceae</taxon>
        <taxon>Streptomyces</taxon>
    </lineage>
</organism>
<evidence type="ECO:0000313" key="1">
    <source>
        <dbReference type="EMBL" id="WWQ62484.1"/>
    </source>
</evidence>
<sequence>MTAVVDQEVAAPAAAPRSRRVPVVLRRPGLVLSLLVLLLVLLWAVRPAWFAGHDPFAADPLRRLLPPSGGHWFGTDHLGRDVFARVVYGTSASLRAALLAVAVGLLAGTVLGAVAGTVGGWLDGVVMRLVDVLLALPGLLLSLAVVSALGFGTVQVAVAVGVSGVAGIARVARAEVLRVRSADYVAAARLAGVRPAAVLLRHILPNAAAPVLVLAALEFGTAVLNVAALDFLGFGAPPPEPEWGALIAAGRDYLATAWWLTTLPGLVLAGVILAANRAGRALEREERDDHGDR</sequence>
<protein>
    <submittedName>
        <fullName evidence="1">ABC transporter permease</fullName>
    </submittedName>
</protein>
<accession>A0ACD5A5M0</accession>